<dbReference type="InterPro" id="IPR006689">
    <property type="entry name" value="Small_GTPase_ARF/SAR"/>
</dbReference>
<dbReference type="NCBIfam" id="TIGR00231">
    <property type="entry name" value="small_GTP"/>
    <property type="match status" value="1"/>
</dbReference>
<feature type="binding site" evidence="5">
    <location>
        <position position="47"/>
    </location>
    <ligand>
        <name>Mg(2+)</name>
        <dbReference type="ChEBI" id="CHEBI:18420"/>
    </ligand>
</feature>
<evidence type="ECO:0000313" key="8">
    <source>
        <dbReference type="Proteomes" id="UP000094565"/>
    </source>
</evidence>
<sequence length="188" mass="21656">MGLLSIIRKQKLKDKEIRVLLLGLDNSGKTTIVKSLLNEDVKEVSPTMGFNINTLSYQEFTLNIWDIGGQSTLRPFWFNYFERTDSLVWVVDVSAISRLRESFQEFEKVLQEDRLVGCNLLILLNKIDIMPADKTLDGIVSDVVEELHLKEITNHCWKVLPVSAYTGQNLQQGVDWVVEEVKKRLYIL</sequence>
<evidence type="ECO:0000256" key="4">
    <source>
        <dbReference type="PIRSR" id="PIRSR606689-1"/>
    </source>
</evidence>
<dbReference type="Gene3D" id="3.40.50.300">
    <property type="entry name" value="P-loop containing nucleotide triphosphate hydrolases"/>
    <property type="match status" value="1"/>
</dbReference>
<proteinExistence type="inferred from homology"/>
<feature type="binding site" evidence="4">
    <location>
        <position position="69"/>
    </location>
    <ligand>
        <name>GTP</name>
        <dbReference type="ChEBI" id="CHEBI:37565"/>
    </ligand>
</feature>
<dbReference type="SMART" id="SM00178">
    <property type="entry name" value="SAR"/>
    <property type="match status" value="1"/>
</dbReference>
<feature type="binding site" evidence="4">
    <location>
        <begin position="23"/>
        <end position="30"/>
    </location>
    <ligand>
        <name>GTP</name>
        <dbReference type="ChEBI" id="CHEBI:37565"/>
    </ligand>
</feature>
<keyword evidence="8" id="KW-1185">Reference proteome</keyword>
<dbReference type="PRINTS" id="PR00328">
    <property type="entry name" value="SAR1GTPBP"/>
</dbReference>
<evidence type="ECO:0000256" key="5">
    <source>
        <dbReference type="PIRSR" id="PIRSR606689-2"/>
    </source>
</evidence>
<feature type="binding site" evidence="4">
    <location>
        <begin position="125"/>
        <end position="128"/>
    </location>
    <ligand>
        <name>GTP</name>
        <dbReference type="ChEBI" id="CHEBI:37565"/>
    </ligand>
</feature>
<dbReference type="InterPro" id="IPR005225">
    <property type="entry name" value="Small_GTP-bd"/>
</dbReference>
<gene>
    <name evidence="7" type="primary">CIN4</name>
    <name evidence="7" type="ORF">ATY40_BA7503039</name>
</gene>
<dbReference type="GO" id="GO:0003924">
    <property type="term" value="F:GTPase activity"/>
    <property type="evidence" value="ECO:0007669"/>
    <property type="project" value="InterPro"/>
</dbReference>
<keyword evidence="5" id="KW-0460">Magnesium</keyword>
<keyword evidence="3 4" id="KW-0342">GTP-binding</keyword>
<dbReference type="PANTHER" id="PTHR45697">
    <property type="entry name" value="ADP-RIBOSYLATION FACTOR-LIKE PROTEIN 2-RELATED"/>
    <property type="match status" value="1"/>
</dbReference>
<dbReference type="GO" id="GO:0046872">
    <property type="term" value="F:metal ion binding"/>
    <property type="evidence" value="ECO:0007669"/>
    <property type="project" value="UniProtKB-KW"/>
</dbReference>
<evidence type="ECO:0000256" key="3">
    <source>
        <dbReference type="ARBA" id="ARBA00023134"/>
    </source>
</evidence>
<reference evidence="7 8" key="1">
    <citation type="submission" date="2016-02" db="EMBL/GenBank/DDBJ databases">
        <title>Comparative genomic and transcriptomic foundation for Pichia pastoris.</title>
        <authorList>
            <person name="Love K.R."/>
            <person name="Shah K.A."/>
            <person name="Whittaker C.A."/>
            <person name="Wu J."/>
            <person name="Bartlett M.C."/>
            <person name="Ma D."/>
            <person name="Leeson R.L."/>
            <person name="Priest M."/>
            <person name="Young S.K."/>
            <person name="Love J.C."/>
        </authorList>
    </citation>
    <scope>NUCLEOTIDE SEQUENCE [LARGE SCALE GENOMIC DNA]</scope>
    <source>
        <strain evidence="7 8">ATCC 28485</strain>
    </source>
</reference>
<evidence type="ECO:0000256" key="6">
    <source>
        <dbReference type="RuleBase" id="RU003925"/>
    </source>
</evidence>
<evidence type="ECO:0000256" key="1">
    <source>
        <dbReference type="ARBA" id="ARBA00010290"/>
    </source>
</evidence>
<protein>
    <submittedName>
        <fullName evidence="7">BA75_03039T0</fullName>
    </submittedName>
</protein>
<evidence type="ECO:0000313" key="7">
    <source>
        <dbReference type="EMBL" id="ANZ76156.1"/>
    </source>
</evidence>
<keyword evidence="5" id="KW-0479">Metal-binding</keyword>
<dbReference type="PROSITE" id="PS51417">
    <property type="entry name" value="ARF"/>
    <property type="match status" value="1"/>
</dbReference>
<dbReference type="OrthoDB" id="2011769at2759"/>
<dbReference type="SMART" id="SM00177">
    <property type="entry name" value="ARF"/>
    <property type="match status" value="1"/>
</dbReference>
<comment type="similarity">
    <text evidence="1 6">Belongs to the small GTPase superfamily. Arf family.</text>
</comment>
<dbReference type="InterPro" id="IPR044612">
    <property type="entry name" value="ARL2/3"/>
</dbReference>
<evidence type="ECO:0000256" key="2">
    <source>
        <dbReference type="ARBA" id="ARBA00022741"/>
    </source>
</evidence>
<dbReference type="GO" id="GO:0005525">
    <property type="term" value="F:GTP binding"/>
    <property type="evidence" value="ECO:0007669"/>
    <property type="project" value="UniProtKB-KW"/>
</dbReference>
<dbReference type="Pfam" id="PF00025">
    <property type="entry name" value="Arf"/>
    <property type="match status" value="1"/>
</dbReference>
<dbReference type="FunFam" id="3.40.50.300:FF:001166">
    <property type="entry name" value="ADP-ribosylation factor D"/>
    <property type="match status" value="1"/>
</dbReference>
<organism evidence="7 8">
    <name type="scientific">Komagataella pastoris</name>
    <name type="common">Yeast</name>
    <name type="synonym">Pichia pastoris</name>
    <dbReference type="NCBI Taxonomy" id="4922"/>
    <lineage>
        <taxon>Eukaryota</taxon>
        <taxon>Fungi</taxon>
        <taxon>Dikarya</taxon>
        <taxon>Ascomycota</taxon>
        <taxon>Saccharomycotina</taxon>
        <taxon>Pichiomycetes</taxon>
        <taxon>Pichiales</taxon>
        <taxon>Pichiaceae</taxon>
        <taxon>Komagataella</taxon>
    </lineage>
</organism>
<dbReference type="InterPro" id="IPR027417">
    <property type="entry name" value="P-loop_NTPase"/>
</dbReference>
<accession>A0A1B2JDP0</accession>
<keyword evidence="2 4" id="KW-0547">Nucleotide-binding</keyword>
<dbReference type="AlphaFoldDB" id="A0A1B2JDP0"/>
<feature type="binding site" evidence="5">
    <location>
        <position position="30"/>
    </location>
    <ligand>
        <name>Mg(2+)</name>
        <dbReference type="ChEBI" id="CHEBI:18420"/>
    </ligand>
</feature>
<dbReference type="EMBL" id="CP014585">
    <property type="protein sequence ID" value="ANZ76156.1"/>
    <property type="molecule type" value="Genomic_DNA"/>
</dbReference>
<name>A0A1B2JDP0_PICPA</name>
<dbReference type="SUPFAM" id="SSF52540">
    <property type="entry name" value="P-loop containing nucleoside triphosphate hydrolases"/>
    <property type="match status" value="1"/>
</dbReference>
<dbReference type="Proteomes" id="UP000094565">
    <property type="component" value="Chromosome 2"/>
</dbReference>